<protein>
    <submittedName>
        <fullName evidence="2">Uncharacterized protein</fullName>
    </submittedName>
</protein>
<dbReference type="EMBL" id="KZ559142">
    <property type="protein sequence ID" value="PLB37476.1"/>
    <property type="molecule type" value="Genomic_DNA"/>
</dbReference>
<keyword evidence="1" id="KW-0732">Signal</keyword>
<keyword evidence="3" id="KW-1185">Reference proteome</keyword>
<accession>A0A2I2FA25</accession>
<organism evidence="2 3">
    <name type="scientific">Aspergillus candidus</name>
    <dbReference type="NCBI Taxonomy" id="41067"/>
    <lineage>
        <taxon>Eukaryota</taxon>
        <taxon>Fungi</taxon>
        <taxon>Dikarya</taxon>
        <taxon>Ascomycota</taxon>
        <taxon>Pezizomycotina</taxon>
        <taxon>Eurotiomycetes</taxon>
        <taxon>Eurotiomycetidae</taxon>
        <taxon>Eurotiales</taxon>
        <taxon>Aspergillaceae</taxon>
        <taxon>Aspergillus</taxon>
        <taxon>Aspergillus subgen. Circumdati</taxon>
    </lineage>
</organism>
<name>A0A2I2FA25_ASPCN</name>
<dbReference type="STRING" id="41067.A0A2I2FA25"/>
<dbReference type="GeneID" id="36523672"/>
<dbReference type="OrthoDB" id="1896086at2759"/>
<dbReference type="RefSeq" id="XP_024671488.1">
    <property type="nucleotide sequence ID" value="XM_024816512.1"/>
</dbReference>
<proteinExistence type="predicted"/>
<feature type="chain" id="PRO_5014158850" evidence="1">
    <location>
        <begin position="21"/>
        <end position="668"/>
    </location>
</feature>
<evidence type="ECO:0000313" key="3">
    <source>
        <dbReference type="Proteomes" id="UP000234585"/>
    </source>
</evidence>
<sequence length="668" mass="73009">MVNLFSSLLASGLAAELAWAGSVPYHPSGWSAATYCPATLGMKKWHCDDKFCGGENPDDKGHCKLVILQRLPTGYNGQELQQPMGWEYTKACECTTGDKDGHDGVSPIVGLIPWIPPIGFLFPPAGVPHPKKADTCPEDYAKVKCKDCKALKNWCTAGDHAGCPCTDDCPADGDDNMPDCDDDACQGVDEKCAVGLHKDCKCKDSKPGCPNLEEKYLNCGADYCKGEKKDGDDETKCTAEGEFNECECNPRDRGIHFAGGEETEATLGDLNSLRQKILRFAEEADSEIIGTTCGGDPTETVDIDTGFMEKMVDKFCGGEDDDARLFNSMINSNEYGEYNFHFTRKVGKGCKTSCKDAVMDLIKKCEPNSHSIRSSAEGTIDKCGASYSYSITAGEGCSDDATGLPGTLFRDTLTDDFCGAVDEKNKLVWAVDSSGKKSNFIKRDVPHFLEKRTPPVNSKSYTKFKTTLMFAPTGAGTCTKSCKDAFYKISQGKCGTMGNEQNMMATNGALDVGCGTYSYEVRWTGQKEIQKQHCHGKDEFPGHTDTQTSEGVWKDLLWKACGASKREELKVIKGKKTDVDYVATKESGNFNDPHDYKFSVYWVDGCELDGGDTEQSHTYPLGKDYRYKGKEVTCESLLRGNFLECTNNGGAGGWIDAGCARYAFRPTR</sequence>
<reference evidence="2 3" key="1">
    <citation type="submission" date="2017-12" db="EMBL/GenBank/DDBJ databases">
        <authorList>
            <consortium name="DOE Joint Genome Institute"/>
            <person name="Haridas S."/>
            <person name="Kjaerbolling I."/>
            <person name="Vesth T.C."/>
            <person name="Frisvad J.C."/>
            <person name="Nybo J.L."/>
            <person name="Theobald S."/>
            <person name="Kuo A."/>
            <person name="Bowyer P."/>
            <person name="Matsuda Y."/>
            <person name="Mondo S."/>
            <person name="Lyhne E.K."/>
            <person name="Kogle M.E."/>
            <person name="Clum A."/>
            <person name="Lipzen A."/>
            <person name="Salamov A."/>
            <person name="Ngan C.Y."/>
            <person name="Daum C."/>
            <person name="Chiniquy J."/>
            <person name="Barry K."/>
            <person name="LaButti K."/>
            <person name="Simmons B.A."/>
            <person name="Magnuson J.K."/>
            <person name="Mortensen U.H."/>
            <person name="Larsen T.O."/>
            <person name="Grigoriev I.V."/>
            <person name="Baker S.E."/>
            <person name="Andersen M.R."/>
            <person name="Nordberg H.P."/>
            <person name="Cantor M.N."/>
            <person name="Hua S.X."/>
        </authorList>
    </citation>
    <scope>NUCLEOTIDE SEQUENCE [LARGE SCALE GENOMIC DNA]</scope>
    <source>
        <strain evidence="2 3">CBS 102.13</strain>
    </source>
</reference>
<gene>
    <name evidence="2" type="ORF">BDW47DRAFT_126180</name>
</gene>
<dbReference type="Proteomes" id="UP000234585">
    <property type="component" value="Unassembled WGS sequence"/>
</dbReference>
<evidence type="ECO:0000256" key="1">
    <source>
        <dbReference type="SAM" id="SignalP"/>
    </source>
</evidence>
<dbReference type="AlphaFoldDB" id="A0A2I2FA25"/>
<feature type="signal peptide" evidence="1">
    <location>
        <begin position="1"/>
        <end position="20"/>
    </location>
</feature>
<evidence type="ECO:0000313" key="2">
    <source>
        <dbReference type="EMBL" id="PLB37476.1"/>
    </source>
</evidence>